<evidence type="ECO:0000256" key="4">
    <source>
        <dbReference type="ARBA" id="ARBA00022946"/>
    </source>
</evidence>
<dbReference type="GO" id="GO:0008474">
    <property type="term" value="F:palmitoyl-(protein) hydrolase activity"/>
    <property type="evidence" value="ECO:0007669"/>
    <property type="project" value="UniProtKB-EC"/>
</dbReference>
<feature type="domain" description="AB hydrolase-1" evidence="14">
    <location>
        <begin position="34"/>
        <end position="136"/>
    </location>
</feature>
<keyword evidence="3" id="KW-0378">Hydrolase</keyword>
<dbReference type="PANTHER" id="PTHR16138:SF7">
    <property type="entry name" value="PALMITOYL-PROTEIN THIOESTERASE ABHD10, MITOCHONDRIAL"/>
    <property type="match status" value="1"/>
</dbReference>
<evidence type="ECO:0000259" key="14">
    <source>
        <dbReference type="Pfam" id="PF00561"/>
    </source>
</evidence>
<evidence type="ECO:0000256" key="2">
    <source>
        <dbReference type="ARBA" id="ARBA00012423"/>
    </source>
</evidence>
<evidence type="ECO:0000256" key="11">
    <source>
        <dbReference type="ARBA" id="ARBA00046047"/>
    </source>
</evidence>
<name>A0AAE1F7J2_PETCI</name>
<dbReference type="Gene3D" id="3.40.50.1820">
    <property type="entry name" value="alpha/beta hydrolase"/>
    <property type="match status" value="1"/>
</dbReference>
<dbReference type="EC" id="3.1.2.22" evidence="2"/>
<accession>A0AAE1F7J2</accession>
<evidence type="ECO:0000256" key="13">
    <source>
        <dbReference type="ARBA" id="ARBA00047972"/>
    </source>
</evidence>
<evidence type="ECO:0000256" key="7">
    <source>
        <dbReference type="ARBA" id="ARBA00039314"/>
    </source>
</evidence>
<organism evidence="15 16">
    <name type="scientific">Petrolisthes cinctipes</name>
    <name type="common">Flat porcelain crab</name>
    <dbReference type="NCBI Taxonomy" id="88211"/>
    <lineage>
        <taxon>Eukaryota</taxon>
        <taxon>Metazoa</taxon>
        <taxon>Ecdysozoa</taxon>
        <taxon>Arthropoda</taxon>
        <taxon>Crustacea</taxon>
        <taxon>Multicrustacea</taxon>
        <taxon>Malacostraca</taxon>
        <taxon>Eumalacostraca</taxon>
        <taxon>Eucarida</taxon>
        <taxon>Decapoda</taxon>
        <taxon>Pleocyemata</taxon>
        <taxon>Anomura</taxon>
        <taxon>Galatheoidea</taxon>
        <taxon>Porcellanidae</taxon>
        <taxon>Petrolisthes</taxon>
    </lineage>
</organism>
<evidence type="ECO:0000313" key="15">
    <source>
        <dbReference type="EMBL" id="KAK3869069.1"/>
    </source>
</evidence>
<dbReference type="InterPro" id="IPR052382">
    <property type="entry name" value="ABHD10_acyl-thioesterase"/>
</dbReference>
<keyword evidence="4" id="KW-0809">Transit peptide</keyword>
<dbReference type="GO" id="GO:0102390">
    <property type="term" value="F:mycophenolic acid acyl-glucuronide esterase activity"/>
    <property type="evidence" value="ECO:0007669"/>
    <property type="project" value="UniProtKB-EC"/>
</dbReference>
<evidence type="ECO:0000256" key="3">
    <source>
        <dbReference type="ARBA" id="ARBA00022801"/>
    </source>
</evidence>
<dbReference type="Pfam" id="PF00561">
    <property type="entry name" value="Abhydrolase_1"/>
    <property type="match status" value="1"/>
</dbReference>
<dbReference type="GO" id="GO:0005739">
    <property type="term" value="C:mitochondrion"/>
    <property type="evidence" value="ECO:0007669"/>
    <property type="project" value="UniProtKB-SubCell"/>
</dbReference>
<dbReference type="PANTHER" id="PTHR16138">
    <property type="entry name" value="MYCOPHENOLIC ACID ACYL-GLUCURONIDE ESTERASE, MITOCHONDRIAL"/>
    <property type="match status" value="1"/>
</dbReference>
<proteinExistence type="predicted"/>
<dbReference type="InterPro" id="IPR029058">
    <property type="entry name" value="AB_hydrolase_fold"/>
</dbReference>
<dbReference type="Proteomes" id="UP001286313">
    <property type="component" value="Unassembled WGS sequence"/>
</dbReference>
<dbReference type="GO" id="GO:0004553">
    <property type="term" value="F:hydrolase activity, hydrolyzing O-glycosyl compounds"/>
    <property type="evidence" value="ECO:0007669"/>
    <property type="project" value="TreeGrafter"/>
</dbReference>
<evidence type="ECO:0000313" key="16">
    <source>
        <dbReference type="Proteomes" id="UP001286313"/>
    </source>
</evidence>
<dbReference type="SUPFAM" id="SSF53474">
    <property type="entry name" value="alpha/beta-Hydrolases"/>
    <property type="match status" value="1"/>
</dbReference>
<dbReference type="EMBL" id="JAWQEG010002895">
    <property type="protein sequence ID" value="KAK3869069.1"/>
    <property type="molecule type" value="Genomic_DNA"/>
</dbReference>
<comment type="catalytic activity">
    <reaction evidence="13">
        <text>mycophenolic acid O-acyl-beta-D-glucuronide + H2O = mycophenolate + D-glucuronate + H(+)</text>
        <dbReference type="Rhea" id="RHEA:34179"/>
        <dbReference type="ChEBI" id="CHEBI:15377"/>
        <dbReference type="ChEBI" id="CHEBI:15378"/>
        <dbReference type="ChEBI" id="CHEBI:58720"/>
        <dbReference type="ChEBI" id="CHEBI:62932"/>
        <dbReference type="ChEBI" id="CHEBI:66982"/>
        <dbReference type="EC" id="3.1.1.93"/>
    </reaction>
    <physiologicalReaction direction="left-to-right" evidence="13">
        <dbReference type="Rhea" id="RHEA:34180"/>
    </physiologicalReaction>
</comment>
<protein>
    <recommendedName>
        <fullName evidence="7">Palmitoyl-protein thioesterase ABHD10, mitochondrial</fullName>
        <ecNumber evidence="6">3.1.1.93</ecNumber>
        <ecNumber evidence="2">3.1.2.22</ecNumber>
    </recommendedName>
    <alternativeName>
        <fullName evidence="9">Acyl-protein thioesterase ABHD10</fullName>
    </alternativeName>
    <alternativeName>
        <fullName evidence="10">Alpha/beta hydrolase domain-containing protein 10</fullName>
    </alternativeName>
    <alternativeName>
        <fullName evidence="8">Mycophenolic acid acyl-glucuronide esterase, mitochondrial</fullName>
    </alternativeName>
</protein>
<evidence type="ECO:0000256" key="12">
    <source>
        <dbReference type="ARBA" id="ARBA00047409"/>
    </source>
</evidence>
<keyword evidence="16" id="KW-1185">Reference proteome</keyword>
<sequence>MEKQNTSYLKVNSGQPDERRLAYVKDEGTGSPGVLFIPGFMGHKDADKPKALHNFCKEIGLPFLRYDPTALGESEGLTERKDARFAHWLQDAEEVLLQLTDGPQLVIGSSMGGWIASLLAKKHPDKFHSLLLLAPSVNFSEFYIQKIRSKAPAPLLELLEKGGNYEYVDPKYGPYPLSLRVFEEMVPYELPLESEDGFTVSCPVRIIHGTQDNYSPYETSLKLMKAFNTSDLQLVYVKGADHHLDTSPGLDVVFDTISKMAISSKL</sequence>
<reference evidence="15" key="1">
    <citation type="submission" date="2023-10" db="EMBL/GenBank/DDBJ databases">
        <title>Genome assemblies of two species of porcelain crab, Petrolisthes cinctipes and Petrolisthes manimaculis (Anomura: Porcellanidae).</title>
        <authorList>
            <person name="Angst P."/>
        </authorList>
    </citation>
    <scope>NUCLEOTIDE SEQUENCE</scope>
    <source>
        <strain evidence="15">PB745_01</strain>
        <tissue evidence="15">Gill</tissue>
    </source>
</reference>
<keyword evidence="5" id="KW-0496">Mitochondrion</keyword>
<comment type="catalytic activity">
    <reaction evidence="12">
        <text>S-hexadecanoyl-L-cysteinyl-[protein] + H2O = L-cysteinyl-[protein] + hexadecanoate + H(+)</text>
        <dbReference type="Rhea" id="RHEA:19233"/>
        <dbReference type="Rhea" id="RHEA-COMP:10131"/>
        <dbReference type="Rhea" id="RHEA-COMP:11032"/>
        <dbReference type="ChEBI" id="CHEBI:7896"/>
        <dbReference type="ChEBI" id="CHEBI:15377"/>
        <dbReference type="ChEBI" id="CHEBI:15378"/>
        <dbReference type="ChEBI" id="CHEBI:29950"/>
        <dbReference type="ChEBI" id="CHEBI:74151"/>
        <dbReference type="EC" id="3.1.2.22"/>
    </reaction>
    <physiologicalReaction direction="left-to-right" evidence="12">
        <dbReference type="Rhea" id="RHEA:19234"/>
    </physiologicalReaction>
</comment>
<evidence type="ECO:0000256" key="10">
    <source>
        <dbReference type="ARBA" id="ARBA00042704"/>
    </source>
</evidence>
<gene>
    <name evidence="15" type="ORF">Pcinc_025596</name>
</gene>
<dbReference type="InterPro" id="IPR000073">
    <property type="entry name" value="AB_hydrolase_1"/>
</dbReference>
<comment type="caution">
    <text evidence="15">The sequence shown here is derived from an EMBL/GenBank/DDBJ whole genome shotgun (WGS) entry which is preliminary data.</text>
</comment>
<evidence type="ECO:0000256" key="6">
    <source>
        <dbReference type="ARBA" id="ARBA00039132"/>
    </source>
</evidence>
<dbReference type="EC" id="3.1.1.93" evidence="6"/>
<evidence type="ECO:0000256" key="1">
    <source>
        <dbReference type="ARBA" id="ARBA00004173"/>
    </source>
</evidence>
<comment type="function">
    <text evidence="11">Acts as an acyl-protein thioesterase that hydrolyzes fatty acids from acylated residues in proteins. Regulates the mitochondrial S-depalmitoylation of the nucleophilic active site residue of peroxiredoxin-5/PRDX5, a key antioxidant protein, therefore modulating mitochondrial antioxidant ability. Also catalyzes the deglucuronidation of mycophenolic acid acyl-glucuronide, an active metabolite of the immunosuppressant drug mycophenolate.</text>
</comment>
<evidence type="ECO:0000256" key="8">
    <source>
        <dbReference type="ARBA" id="ARBA00041520"/>
    </source>
</evidence>
<evidence type="ECO:0000256" key="5">
    <source>
        <dbReference type="ARBA" id="ARBA00023128"/>
    </source>
</evidence>
<evidence type="ECO:0000256" key="9">
    <source>
        <dbReference type="ARBA" id="ARBA00042645"/>
    </source>
</evidence>
<dbReference type="AlphaFoldDB" id="A0AAE1F7J2"/>
<comment type="subcellular location">
    <subcellularLocation>
        <location evidence="1">Mitochondrion</location>
    </subcellularLocation>
</comment>